<dbReference type="GO" id="GO:0003677">
    <property type="term" value="F:DNA binding"/>
    <property type="evidence" value="ECO:0007669"/>
    <property type="project" value="UniProtKB-KW"/>
</dbReference>
<reference evidence="7" key="1">
    <citation type="submission" date="2023-09" db="EMBL/GenBank/DDBJ databases">
        <title>Paenibacillus sp. chi10 Genome sequencing and assembly.</title>
        <authorList>
            <person name="Kim I."/>
        </authorList>
    </citation>
    <scope>NUCLEOTIDE SEQUENCE [LARGE SCALE GENOMIC DNA]</scope>
    <source>
        <strain evidence="7">chi10</strain>
    </source>
</reference>
<dbReference type="RefSeq" id="WP_315747242.1">
    <property type="nucleotide sequence ID" value="NZ_JAVYAA010000009.1"/>
</dbReference>
<dbReference type="GO" id="GO:0006310">
    <property type="term" value="P:DNA recombination"/>
    <property type="evidence" value="ECO:0007669"/>
    <property type="project" value="TreeGrafter"/>
</dbReference>
<dbReference type="Gene3D" id="3.40.50.300">
    <property type="entry name" value="P-loop containing nucleotide triphosphate hydrolases"/>
    <property type="match status" value="2"/>
</dbReference>
<dbReference type="Proteomes" id="UP001250538">
    <property type="component" value="Unassembled WGS sequence"/>
</dbReference>
<organism evidence="6 7">
    <name type="scientific">Paenibacillus suaedae</name>
    <dbReference type="NCBI Taxonomy" id="3077233"/>
    <lineage>
        <taxon>Bacteria</taxon>
        <taxon>Bacillati</taxon>
        <taxon>Bacillota</taxon>
        <taxon>Bacilli</taxon>
        <taxon>Bacillales</taxon>
        <taxon>Paenibacillaceae</taxon>
        <taxon>Paenibacillus</taxon>
    </lineage>
</organism>
<dbReference type="InterPro" id="IPR011545">
    <property type="entry name" value="DEAD/DEAH_box_helicase_dom"/>
</dbReference>
<dbReference type="Pfam" id="PF00271">
    <property type="entry name" value="Helicase_C"/>
    <property type="match status" value="1"/>
</dbReference>
<protein>
    <submittedName>
        <fullName evidence="6">Helicase-related protein</fullName>
    </submittedName>
</protein>
<dbReference type="Pfam" id="PF00270">
    <property type="entry name" value="DEAD"/>
    <property type="match status" value="1"/>
</dbReference>
<evidence type="ECO:0000256" key="1">
    <source>
        <dbReference type="ARBA" id="ARBA00022741"/>
    </source>
</evidence>
<dbReference type="SUPFAM" id="SSF52540">
    <property type="entry name" value="P-loop containing nucleoside triphosphate hydrolases"/>
    <property type="match status" value="1"/>
</dbReference>
<dbReference type="InterPro" id="IPR014001">
    <property type="entry name" value="Helicase_ATP-bd"/>
</dbReference>
<proteinExistence type="predicted"/>
<dbReference type="GO" id="GO:0043138">
    <property type="term" value="F:3'-5' DNA helicase activity"/>
    <property type="evidence" value="ECO:0007669"/>
    <property type="project" value="TreeGrafter"/>
</dbReference>
<keyword evidence="7" id="KW-1185">Reference proteome</keyword>
<sequence length="713" mass="79544">MQVRIYAVRTEYGWHSGITVDWRVDVRYWLAGEGSLSRGSKLVVLHQQLPIQVGLAVLEHFKPSEAMERWGEQGWVRYFADILSPCVEEFEEEAKRRLMQEHLAVAIIEAPYSEPTSKLFVMEKQKPMYRVAEQSVAYATTQWDANSSGLPASFLGEGVSQAGVWSALHADAYRIAYGICGRLLLDEELIQFLRDAGAEHLIASRYSLIQWGWLHGWVELRAGMSFTRRDDGGKLPTTASRISPLKRVMRSLYKASVTICCGRCGGSEGLSSSTCSTCHSLQCWTCTQCLNVGRCRSCSILIAGKLYRGDDSAAALISNREEQLEKWGLAPAQLEASKQALNYIDGVRARNQVVRLSEMNTSGSRSTVQGTRGNLRKGAFLLWAVTGAGKTEMIFPLVEDTLLHGGRVLIATPRRDVVLELKPRIEKAFPAQKVVTLYGGSPERWRDGDITIATTHQLIRFEEAFELAIIDELDAFPYHNDPMLQRTAERACTPGGVFVYLSATPPEAMQQNVRRGKLSHARVPVRFHRHPLPIPMRITMPSVAQCLSAHGLPALLLARMNHSVSRGAQLFVFLSRIRQVDPLVRLLRERIPGVHIDGTSAADESRGDKVIQFRERNIRVLVTTTILERGVTVPMSDVFILDADDRLFDAASLVQMAGRAGRSKDDPAGLVVFGSPQWNRSQRSAVRQIRDMNRIAARKGYLLSGAVRRQRIG</sequence>
<dbReference type="PANTHER" id="PTHR30580">
    <property type="entry name" value="PRIMOSOMAL PROTEIN N"/>
    <property type="match status" value="1"/>
</dbReference>
<dbReference type="EMBL" id="JAVYAA010000009">
    <property type="protein sequence ID" value="MDT8979829.1"/>
    <property type="molecule type" value="Genomic_DNA"/>
</dbReference>
<keyword evidence="2" id="KW-0067">ATP-binding</keyword>
<dbReference type="AlphaFoldDB" id="A0AAJ2NBM9"/>
<dbReference type="GO" id="GO:0005524">
    <property type="term" value="F:ATP binding"/>
    <property type="evidence" value="ECO:0007669"/>
    <property type="project" value="UniProtKB-KW"/>
</dbReference>
<evidence type="ECO:0000313" key="7">
    <source>
        <dbReference type="Proteomes" id="UP001250538"/>
    </source>
</evidence>
<evidence type="ECO:0000256" key="2">
    <source>
        <dbReference type="ARBA" id="ARBA00022840"/>
    </source>
</evidence>
<evidence type="ECO:0000313" key="6">
    <source>
        <dbReference type="EMBL" id="MDT8979829.1"/>
    </source>
</evidence>
<feature type="domain" description="Helicase ATP-binding" evidence="4">
    <location>
        <begin position="371"/>
        <end position="523"/>
    </location>
</feature>
<dbReference type="PROSITE" id="PS51192">
    <property type="entry name" value="HELICASE_ATP_BIND_1"/>
    <property type="match status" value="1"/>
</dbReference>
<dbReference type="PANTHER" id="PTHR30580:SF1">
    <property type="entry name" value="COMF OPERON PROTEIN 1"/>
    <property type="match status" value="1"/>
</dbReference>
<dbReference type="InterPro" id="IPR001650">
    <property type="entry name" value="Helicase_C-like"/>
</dbReference>
<keyword evidence="1" id="KW-0547">Nucleotide-binding</keyword>
<dbReference type="SMART" id="SM00490">
    <property type="entry name" value="HELICc"/>
    <property type="match status" value="1"/>
</dbReference>
<keyword evidence="6" id="KW-0378">Hydrolase</keyword>
<dbReference type="InterPro" id="IPR027417">
    <property type="entry name" value="P-loop_NTPase"/>
</dbReference>
<evidence type="ECO:0000259" key="5">
    <source>
        <dbReference type="PROSITE" id="PS51194"/>
    </source>
</evidence>
<evidence type="ECO:0000259" key="4">
    <source>
        <dbReference type="PROSITE" id="PS51192"/>
    </source>
</evidence>
<feature type="domain" description="Helicase C-terminal" evidence="5">
    <location>
        <begin position="551"/>
        <end position="708"/>
    </location>
</feature>
<keyword evidence="6" id="KW-0347">Helicase</keyword>
<keyword evidence="3" id="KW-0238">DNA-binding</keyword>
<comment type="caution">
    <text evidence="6">The sequence shown here is derived from an EMBL/GenBank/DDBJ whole genome shotgun (WGS) entry which is preliminary data.</text>
</comment>
<name>A0AAJ2NBM9_9BACL</name>
<gene>
    <name evidence="6" type="ORF">RQP50_26695</name>
</gene>
<evidence type="ECO:0000256" key="3">
    <source>
        <dbReference type="ARBA" id="ARBA00023125"/>
    </source>
</evidence>
<dbReference type="GO" id="GO:0006270">
    <property type="term" value="P:DNA replication initiation"/>
    <property type="evidence" value="ECO:0007669"/>
    <property type="project" value="TreeGrafter"/>
</dbReference>
<dbReference type="GO" id="GO:0006302">
    <property type="term" value="P:double-strand break repair"/>
    <property type="evidence" value="ECO:0007669"/>
    <property type="project" value="TreeGrafter"/>
</dbReference>
<accession>A0AAJ2NBM9</accession>
<dbReference type="SMART" id="SM00487">
    <property type="entry name" value="DEXDc"/>
    <property type="match status" value="1"/>
</dbReference>
<dbReference type="PROSITE" id="PS51194">
    <property type="entry name" value="HELICASE_CTER"/>
    <property type="match status" value="1"/>
</dbReference>